<proteinExistence type="predicted"/>
<comment type="caution">
    <text evidence="2">The sequence shown here is derived from an EMBL/GenBank/DDBJ whole genome shotgun (WGS) entry which is preliminary data.</text>
</comment>
<reference evidence="2 3" key="1">
    <citation type="journal article" date="2023" name="Plants (Basel)">
        <title>Bridging the Gap: Combining Genomics and Transcriptomics Approaches to Understand Stylosanthes scabra, an Orphan Legume from the Brazilian Caatinga.</title>
        <authorList>
            <person name="Ferreira-Neto J.R.C."/>
            <person name="da Silva M.D."/>
            <person name="Binneck E."/>
            <person name="de Melo N.F."/>
            <person name="da Silva R.H."/>
            <person name="de Melo A.L.T.M."/>
            <person name="Pandolfi V."/>
            <person name="Bustamante F.O."/>
            <person name="Brasileiro-Vidal A.C."/>
            <person name="Benko-Iseppon A.M."/>
        </authorList>
    </citation>
    <scope>NUCLEOTIDE SEQUENCE [LARGE SCALE GENOMIC DNA]</scope>
    <source>
        <tissue evidence="2">Leaves</tissue>
    </source>
</reference>
<sequence>MKQTGGEPAKHSDAQVSESCMEARPYSVVEEKSCYLLSLLGTPDRFGSSRSGQSSFLTDGPRHLSGLTQEMDPMSSTTSCGPFLVTGRSYPTCLHKLDILAACGLNGSDPPSVLFGQ</sequence>
<keyword evidence="3" id="KW-1185">Reference proteome</keyword>
<evidence type="ECO:0000313" key="2">
    <source>
        <dbReference type="EMBL" id="MED6136935.1"/>
    </source>
</evidence>
<dbReference type="EMBL" id="JASCZI010060948">
    <property type="protein sequence ID" value="MED6136935.1"/>
    <property type="molecule type" value="Genomic_DNA"/>
</dbReference>
<gene>
    <name evidence="2" type="ORF">PIB30_060365</name>
</gene>
<accession>A0ABU6SKX4</accession>
<feature type="compositionally biased region" description="Low complexity" evidence="1">
    <location>
        <begin position="46"/>
        <end position="56"/>
    </location>
</feature>
<evidence type="ECO:0000313" key="3">
    <source>
        <dbReference type="Proteomes" id="UP001341840"/>
    </source>
</evidence>
<feature type="region of interest" description="Disordered" evidence="1">
    <location>
        <begin position="46"/>
        <end position="78"/>
    </location>
</feature>
<dbReference type="Proteomes" id="UP001341840">
    <property type="component" value="Unassembled WGS sequence"/>
</dbReference>
<evidence type="ECO:0000256" key="1">
    <source>
        <dbReference type="SAM" id="MobiDB-lite"/>
    </source>
</evidence>
<protein>
    <submittedName>
        <fullName evidence="2">Uncharacterized protein</fullName>
    </submittedName>
</protein>
<name>A0ABU6SKX4_9FABA</name>
<organism evidence="2 3">
    <name type="scientific">Stylosanthes scabra</name>
    <dbReference type="NCBI Taxonomy" id="79078"/>
    <lineage>
        <taxon>Eukaryota</taxon>
        <taxon>Viridiplantae</taxon>
        <taxon>Streptophyta</taxon>
        <taxon>Embryophyta</taxon>
        <taxon>Tracheophyta</taxon>
        <taxon>Spermatophyta</taxon>
        <taxon>Magnoliopsida</taxon>
        <taxon>eudicotyledons</taxon>
        <taxon>Gunneridae</taxon>
        <taxon>Pentapetalae</taxon>
        <taxon>rosids</taxon>
        <taxon>fabids</taxon>
        <taxon>Fabales</taxon>
        <taxon>Fabaceae</taxon>
        <taxon>Papilionoideae</taxon>
        <taxon>50 kb inversion clade</taxon>
        <taxon>dalbergioids sensu lato</taxon>
        <taxon>Dalbergieae</taxon>
        <taxon>Pterocarpus clade</taxon>
        <taxon>Stylosanthes</taxon>
    </lineage>
</organism>